<proteinExistence type="predicted"/>
<evidence type="ECO:0000313" key="3">
    <source>
        <dbReference type="Proteomes" id="UP000070444"/>
    </source>
</evidence>
<keyword evidence="3" id="KW-1185">Reference proteome</keyword>
<organism evidence="2 3">
    <name type="scientific">Conidiobolus coronatus (strain ATCC 28846 / CBS 209.66 / NRRL 28638)</name>
    <name type="common">Delacroixia coronata</name>
    <dbReference type="NCBI Taxonomy" id="796925"/>
    <lineage>
        <taxon>Eukaryota</taxon>
        <taxon>Fungi</taxon>
        <taxon>Fungi incertae sedis</taxon>
        <taxon>Zoopagomycota</taxon>
        <taxon>Entomophthoromycotina</taxon>
        <taxon>Entomophthoromycetes</taxon>
        <taxon>Entomophthorales</taxon>
        <taxon>Ancylistaceae</taxon>
        <taxon>Conidiobolus</taxon>
    </lineage>
</organism>
<dbReference type="Proteomes" id="UP000070444">
    <property type="component" value="Unassembled WGS sequence"/>
</dbReference>
<dbReference type="EMBL" id="KQ965055">
    <property type="protein sequence ID" value="KXN64941.1"/>
    <property type="molecule type" value="Genomic_DNA"/>
</dbReference>
<feature type="region of interest" description="Disordered" evidence="1">
    <location>
        <begin position="1"/>
        <end position="20"/>
    </location>
</feature>
<protein>
    <submittedName>
        <fullName evidence="2">Uncharacterized protein</fullName>
    </submittedName>
</protein>
<gene>
    <name evidence="2" type="ORF">CONCODRAFT_13662</name>
</gene>
<evidence type="ECO:0000256" key="1">
    <source>
        <dbReference type="SAM" id="MobiDB-lite"/>
    </source>
</evidence>
<evidence type="ECO:0000313" key="2">
    <source>
        <dbReference type="EMBL" id="KXN64941.1"/>
    </source>
</evidence>
<reference evidence="2 3" key="1">
    <citation type="journal article" date="2015" name="Genome Biol. Evol.">
        <title>Phylogenomic analyses indicate that early fungi evolved digesting cell walls of algal ancestors of land plants.</title>
        <authorList>
            <person name="Chang Y."/>
            <person name="Wang S."/>
            <person name="Sekimoto S."/>
            <person name="Aerts A.L."/>
            <person name="Choi C."/>
            <person name="Clum A."/>
            <person name="LaButti K.M."/>
            <person name="Lindquist E.A."/>
            <person name="Yee Ngan C."/>
            <person name="Ohm R.A."/>
            <person name="Salamov A.A."/>
            <person name="Grigoriev I.V."/>
            <person name="Spatafora J.W."/>
            <person name="Berbee M.L."/>
        </authorList>
    </citation>
    <scope>NUCLEOTIDE SEQUENCE [LARGE SCALE GENOMIC DNA]</scope>
    <source>
        <strain evidence="2 3">NRRL 28638</strain>
    </source>
</reference>
<dbReference type="AlphaFoldDB" id="A0A137NQB7"/>
<name>A0A137NQB7_CONC2</name>
<accession>A0A137NQB7</accession>
<sequence>MPTTSIKNSSANRLPAQRNRNQISQFSGNSELGDLFQQIEELNNIVEAEGDNVDALDNFKTTAKGVFQGVKKFYHSPAGQKTRDVVKVLLENNQNSLANDQDLSSSDSLDSSLSEISQLDESDNFEAQKQEALQDLFMQIDDLNRTLEKEDGEGDNFGVLWGLKKAKQVYDVAKNVKDMIFPKK</sequence>